<evidence type="ECO:0000256" key="9">
    <source>
        <dbReference type="ARBA" id="ARBA00023170"/>
    </source>
</evidence>
<dbReference type="GO" id="GO:0015276">
    <property type="term" value="F:ligand-gated monoatomic ion channel activity"/>
    <property type="evidence" value="ECO:0007669"/>
    <property type="project" value="InterPro"/>
</dbReference>
<feature type="domain" description="Ionotropic glutamate receptor C-terminal" evidence="22">
    <location>
        <begin position="413"/>
        <end position="782"/>
    </location>
</feature>
<evidence type="ECO:0000256" key="18">
    <source>
        <dbReference type="PIRSR" id="PIRSR601508-2"/>
    </source>
</evidence>
<dbReference type="AlphaFoldDB" id="A0A3P8WS19"/>
<feature type="site" description="Crucial to convey clamshell closure to channel opening" evidence="18">
    <location>
        <position position="649"/>
    </location>
</feature>
<keyword evidence="4 20" id="KW-0732">Signal</keyword>
<keyword evidence="13 20" id="KW-1071">Ligand-gated ion channel</keyword>
<dbReference type="PANTHER" id="PTHR18966">
    <property type="entry name" value="IONOTROPIC GLUTAMATE RECEPTOR"/>
    <property type="match status" value="1"/>
</dbReference>
<organism evidence="24 25">
    <name type="scientific">Cynoglossus semilaevis</name>
    <name type="common">Tongue sole</name>
    <dbReference type="NCBI Taxonomy" id="244447"/>
    <lineage>
        <taxon>Eukaryota</taxon>
        <taxon>Metazoa</taxon>
        <taxon>Chordata</taxon>
        <taxon>Craniata</taxon>
        <taxon>Vertebrata</taxon>
        <taxon>Euteleostomi</taxon>
        <taxon>Actinopterygii</taxon>
        <taxon>Neopterygii</taxon>
        <taxon>Teleostei</taxon>
        <taxon>Neoteleostei</taxon>
        <taxon>Acanthomorphata</taxon>
        <taxon>Carangaria</taxon>
        <taxon>Pleuronectiformes</taxon>
        <taxon>Pleuronectoidei</taxon>
        <taxon>Cynoglossidae</taxon>
        <taxon>Cynoglossinae</taxon>
        <taxon>Cynoglossus</taxon>
    </lineage>
</organism>
<dbReference type="Gene3D" id="3.40.50.2300">
    <property type="match status" value="2"/>
</dbReference>
<evidence type="ECO:0000256" key="6">
    <source>
        <dbReference type="ARBA" id="ARBA00023018"/>
    </source>
</evidence>
<keyword evidence="14 20" id="KW-0407">Ion channel</keyword>
<proteinExistence type="inferred from homology"/>
<dbReference type="GeneTree" id="ENSGT00940000158852"/>
<dbReference type="InterPro" id="IPR001828">
    <property type="entry name" value="ANF_lig-bd_rcpt"/>
</dbReference>
<dbReference type="SUPFAM" id="SSF53822">
    <property type="entry name" value="Periplasmic binding protein-like I"/>
    <property type="match status" value="1"/>
</dbReference>
<protein>
    <recommendedName>
        <fullName evidence="20">Glutamate receptor</fullName>
    </recommendedName>
</protein>
<dbReference type="InterPro" id="IPR019594">
    <property type="entry name" value="Glu/Gly-bd"/>
</dbReference>
<comment type="function">
    <text evidence="20">Receptor for glutamate that functions as a ligand-gated ion channel in the central nervous system and plays an important role in excitatory synaptic transmission. L-glutamate acts as an excitatory neurotransmitter at many synapses in the central nervous system.</text>
</comment>
<dbReference type="GO" id="GO:0038023">
    <property type="term" value="F:signaling receptor activity"/>
    <property type="evidence" value="ECO:0007669"/>
    <property type="project" value="InterPro"/>
</dbReference>
<keyword evidence="19" id="KW-1015">Disulfide bond</keyword>
<evidence type="ECO:0000256" key="14">
    <source>
        <dbReference type="ARBA" id="ARBA00023303"/>
    </source>
</evidence>
<feature type="compositionally biased region" description="Gly residues" evidence="21">
    <location>
        <begin position="903"/>
        <end position="912"/>
    </location>
</feature>
<evidence type="ECO:0000313" key="25">
    <source>
        <dbReference type="Proteomes" id="UP000265120"/>
    </source>
</evidence>
<dbReference type="Gene3D" id="3.40.190.10">
    <property type="entry name" value="Periplasmic binding protein-like II"/>
    <property type="match status" value="2"/>
</dbReference>
<dbReference type="STRING" id="244447.ENSCSEP00000030243"/>
<evidence type="ECO:0000256" key="11">
    <source>
        <dbReference type="ARBA" id="ARBA00023257"/>
    </source>
</evidence>
<feature type="binding site" evidence="17">
    <location>
        <position position="498"/>
    </location>
    <ligand>
        <name>L-glutamate</name>
        <dbReference type="ChEBI" id="CHEBI:29985"/>
    </ligand>
</feature>
<dbReference type="CDD" id="cd06394">
    <property type="entry name" value="PBP1_iGluR_Kainate_KA1_2"/>
    <property type="match status" value="1"/>
</dbReference>
<dbReference type="InterPro" id="IPR001320">
    <property type="entry name" value="Iontro_rcpt_C"/>
</dbReference>
<dbReference type="Pfam" id="PF00060">
    <property type="entry name" value="Lig_chan"/>
    <property type="match status" value="1"/>
</dbReference>
<keyword evidence="6 20" id="KW-0770">Synapse</keyword>
<evidence type="ECO:0000256" key="17">
    <source>
        <dbReference type="PIRSR" id="PIRSR601508-1"/>
    </source>
</evidence>
<dbReference type="Ensembl" id="ENSCSET00000030648.1">
    <property type="protein sequence ID" value="ENSCSEP00000030243.1"/>
    <property type="gene ID" value="ENSCSEG00000019375.1"/>
</dbReference>
<dbReference type="InterPro" id="IPR028082">
    <property type="entry name" value="Peripla_BP_I"/>
</dbReference>
<evidence type="ECO:0000256" key="20">
    <source>
        <dbReference type="RuleBase" id="RU367118"/>
    </source>
</evidence>
<dbReference type="SMART" id="SM00918">
    <property type="entry name" value="Lig_chan-Glu_bd"/>
    <property type="match status" value="1"/>
</dbReference>
<evidence type="ECO:0000313" key="24">
    <source>
        <dbReference type="Ensembl" id="ENSCSEP00000030243.1"/>
    </source>
</evidence>
<evidence type="ECO:0000256" key="10">
    <source>
        <dbReference type="ARBA" id="ARBA00023180"/>
    </source>
</evidence>
<dbReference type="Pfam" id="PF01094">
    <property type="entry name" value="ANF_receptor"/>
    <property type="match status" value="1"/>
</dbReference>
<feature type="transmembrane region" description="Helical" evidence="20">
    <location>
        <begin position="621"/>
        <end position="642"/>
    </location>
</feature>
<feature type="compositionally biased region" description="Pro residues" evidence="21">
    <location>
        <begin position="926"/>
        <end position="935"/>
    </location>
</feature>
<evidence type="ECO:0000256" key="4">
    <source>
        <dbReference type="ARBA" id="ARBA00022729"/>
    </source>
</evidence>
<dbReference type="InterPro" id="IPR001508">
    <property type="entry name" value="Iono_Glu_rcpt_met"/>
</dbReference>
<reference evidence="24" key="3">
    <citation type="submission" date="2025-09" db="UniProtKB">
        <authorList>
            <consortium name="Ensembl"/>
        </authorList>
    </citation>
    <scope>IDENTIFICATION</scope>
</reference>
<feature type="compositionally biased region" description="Basic and acidic residues" evidence="21">
    <location>
        <begin position="994"/>
        <end position="1012"/>
    </location>
</feature>
<evidence type="ECO:0000256" key="2">
    <source>
        <dbReference type="ARBA" id="ARBA00022475"/>
    </source>
</evidence>
<evidence type="ECO:0000256" key="19">
    <source>
        <dbReference type="PIRSR" id="PIRSR601508-3"/>
    </source>
</evidence>
<dbReference type="FunFam" id="3.40.190.10:FF:000072">
    <property type="entry name" value="glutamate receptor ionotropic, kainate 4"/>
    <property type="match status" value="1"/>
</dbReference>
<dbReference type="SUPFAM" id="SSF53850">
    <property type="entry name" value="Periplasmic binding protein-like II"/>
    <property type="match status" value="1"/>
</dbReference>
<feature type="binding site" evidence="17">
    <location>
        <position position="503"/>
    </location>
    <ligand>
        <name>L-glutamate</name>
        <dbReference type="ChEBI" id="CHEBI:29985"/>
    </ligand>
</feature>
<dbReference type="SMART" id="SM00079">
    <property type="entry name" value="PBPe"/>
    <property type="match status" value="1"/>
</dbReference>
<comment type="similarity">
    <text evidence="20">Belongs to the glutamate-gated ion channel (TC 1.A.10.1) family.</text>
</comment>
<dbReference type="GO" id="GO:0042734">
    <property type="term" value="C:presynaptic membrane"/>
    <property type="evidence" value="ECO:0007669"/>
    <property type="project" value="UniProtKB-SubCell"/>
</dbReference>
<keyword evidence="10" id="KW-0325">Glycoprotein</keyword>
<feature type="binding site" evidence="17">
    <location>
        <position position="671"/>
    </location>
    <ligand>
        <name>L-glutamate</name>
        <dbReference type="ChEBI" id="CHEBI:29985"/>
    </ligand>
</feature>
<keyword evidence="9 20" id="KW-0675">Receptor</keyword>
<keyword evidence="11 20" id="KW-0628">Postsynaptic cell membrane</keyword>
<feature type="compositionally biased region" description="Pro residues" evidence="21">
    <location>
        <begin position="973"/>
        <end position="987"/>
    </location>
</feature>
<accession>A0A3P8WS19</accession>
<dbReference type="FunFam" id="3.40.50.2300:FF:000059">
    <property type="entry name" value="Glutamate receptor, ionotropic, kainate 4"/>
    <property type="match status" value="1"/>
</dbReference>
<keyword evidence="5 20" id="KW-1133">Transmembrane helix</keyword>
<reference evidence="24" key="2">
    <citation type="submission" date="2025-08" db="UniProtKB">
        <authorList>
            <consortium name="Ensembl"/>
        </authorList>
    </citation>
    <scope>IDENTIFICATION</scope>
</reference>
<evidence type="ECO:0000256" key="7">
    <source>
        <dbReference type="ARBA" id="ARBA00023065"/>
    </source>
</evidence>
<keyword evidence="8 20" id="KW-0472">Membrane</keyword>
<evidence type="ECO:0000256" key="21">
    <source>
        <dbReference type="SAM" id="MobiDB-lite"/>
    </source>
</evidence>
<keyword evidence="2 20" id="KW-1003">Cell membrane</keyword>
<evidence type="ECO:0000256" key="15">
    <source>
        <dbReference type="ARBA" id="ARBA00034104"/>
    </source>
</evidence>
<dbReference type="Proteomes" id="UP000265120">
    <property type="component" value="Chromosome 13"/>
</dbReference>
<keyword evidence="1 20" id="KW-0813">Transport</keyword>
<dbReference type="OMA" id="WATELWP"/>
<feature type="transmembrane region" description="Helical" evidence="20">
    <location>
        <begin position="542"/>
        <end position="562"/>
    </location>
</feature>
<dbReference type="FunFam" id="3.40.190.10:FF:000060">
    <property type="entry name" value="Glutamate receptor ionotropic, kainate 1"/>
    <property type="match status" value="1"/>
</dbReference>
<evidence type="ECO:0000256" key="5">
    <source>
        <dbReference type="ARBA" id="ARBA00022989"/>
    </source>
</evidence>
<keyword evidence="12" id="KW-0966">Cell projection</keyword>
<feature type="chain" id="PRO_5027159714" description="Glutamate receptor" evidence="20">
    <location>
        <begin position="20"/>
        <end position="1012"/>
    </location>
</feature>
<feature type="binding site" evidence="17">
    <location>
        <position position="719"/>
    </location>
    <ligand>
        <name>L-glutamate</name>
        <dbReference type="ChEBI" id="CHEBI:29985"/>
    </ligand>
</feature>
<evidence type="ECO:0000259" key="22">
    <source>
        <dbReference type="SMART" id="SM00079"/>
    </source>
</evidence>
<sequence>AEAVLLLLLLLLLLSSSSSSHTAHTAILDDQSVCGRGERLALALARENINSMMEGPARARVEVDIYELQKDSQYDTTDTMCQILPKGVVSVIGPASSPASGSTVSHICGEKEIPHIKIGPEETPRLPYLRFASVTLYPSNEDLSLAIGAILRSFSYPSASLVCAKAECLLRLEELVRRFLISRETLSVRMLDDNLDPTPLLKEIRDDKVATIIIDANASVSYHILKKASELGMTSAFYKYILTTMDFPLLRLDDIVDEHSNIVGFSMFNTTHPFYLEFIRSLNLSWREGCDLTYPGPALSSALMFDAVHVVVGAVRELNRSQEIGVKPLSCTSPQIWQHGTSLMNYLRMVEYDGLTGRVEFNSKGQRTNYTLRILEKHRGGHKEIGIWYSNNTLAMNSTSLDINVSETLANKTLIVTTILENPYVMRKDNYQDLEGNDQYEGFCVDMLRELANILKFSFKIKLVDDGLYGAPEPNGSWTGMVGELINRKADLAVAGFTITSEREKVIDFSKPFMTLGISILYRVHLGRKPGYFSFLDPFSPAVWLFMLLAYLAVSCVLFLAARLSPYEWYNPHPCLRERRDMLENQYTLGNSLWFPVGGFMQQGSEIMPRALSTRCVSGVWWAFTLIIISSYTANLAAFLTVQRMEVPIESPDDLADQTNIEYGTIHGGSTMTFFMNSRYQTYQRMWNYMNSKQPSVFVKSTEEGIARVLNSKYAFLMESTMNEYHRGLNCNLTQIGGLLDTKGYGIGMPLGSPFRDEITLAILQLQENNRLEILKRRWWEGSQCPKEEDHRAKGLGMENIGGIFVVLICGLIIAVFVAIMEFVWSTRRSTETDEVSVCQEMITEFRNAVSCKKSSRMRRRRPLSSSAALRHPARIALGAPRPLRLVREMRLSNGKLYSGAGPLTGGAGGPGPQRILDDPLGVSTTPPPPAPTPVMLPSRSCAHVRICQECRRIQSLRSGGTLGSASTRIPPSSAPLPRLPPPPPPSTSNTDSEGVRGVRREERERRRQNVE</sequence>
<feature type="compositionally biased region" description="Polar residues" evidence="21">
    <location>
        <begin position="958"/>
        <end position="970"/>
    </location>
</feature>
<evidence type="ECO:0000256" key="13">
    <source>
        <dbReference type="ARBA" id="ARBA00023286"/>
    </source>
</evidence>
<keyword evidence="7 20" id="KW-0406">Ion transport</keyword>
<feature type="region of interest" description="Disordered" evidence="21">
    <location>
        <begin position="958"/>
        <end position="1012"/>
    </location>
</feature>
<dbReference type="InterPro" id="IPR015683">
    <property type="entry name" value="Ionotropic_Glu_rcpt"/>
</dbReference>
<keyword evidence="25" id="KW-1185">Reference proteome</keyword>
<feature type="signal peptide" evidence="20">
    <location>
        <begin position="1"/>
        <end position="19"/>
    </location>
</feature>
<feature type="binding site" evidence="17">
    <location>
        <position position="670"/>
    </location>
    <ligand>
        <name>L-glutamate</name>
        <dbReference type="ChEBI" id="CHEBI:29985"/>
    </ligand>
</feature>
<keyword evidence="3 20" id="KW-0812">Transmembrane</keyword>
<name>A0A3P8WS19_CYNSE</name>
<feature type="region of interest" description="Disordered" evidence="21">
    <location>
        <begin position="898"/>
        <end position="936"/>
    </location>
</feature>
<comment type="subcellular location">
    <subcellularLocation>
        <location evidence="15 20">Postsynaptic cell membrane</location>
        <topology evidence="15 20">Multi-pass membrane protein</topology>
    </subcellularLocation>
    <subcellularLocation>
        <location evidence="16">Presynaptic cell membrane</location>
        <topology evidence="16">Multi-pass membrane protein</topology>
    </subcellularLocation>
</comment>
<evidence type="ECO:0000256" key="8">
    <source>
        <dbReference type="ARBA" id="ARBA00023136"/>
    </source>
</evidence>
<dbReference type="Gene3D" id="1.10.287.70">
    <property type="match status" value="1"/>
</dbReference>
<dbReference type="GO" id="GO:0045211">
    <property type="term" value="C:postsynaptic membrane"/>
    <property type="evidence" value="ECO:0007669"/>
    <property type="project" value="UniProtKB-SubCell"/>
</dbReference>
<evidence type="ECO:0000256" key="3">
    <source>
        <dbReference type="ARBA" id="ARBA00022692"/>
    </source>
</evidence>
<evidence type="ECO:0000256" key="16">
    <source>
        <dbReference type="ARBA" id="ARBA00034107"/>
    </source>
</evidence>
<evidence type="ECO:0000256" key="1">
    <source>
        <dbReference type="ARBA" id="ARBA00022448"/>
    </source>
</evidence>
<dbReference type="FunFam" id="1.10.287.70:FF:000010">
    <property type="entry name" value="Putative glutamate receptor ionotropic kainate 1"/>
    <property type="match status" value="1"/>
</dbReference>
<evidence type="ECO:0000259" key="23">
    <source>
        <dbReference type="SMART" id="SM00918"/>
    </source>
</evidence>
<dbReference type="PRINTS" id="PR00177">
    <property type="entry name" value="NMDARECEPTOR"/>
</dbReference>
<feature type="domain" description="Ionotropic glutamate receptor L-glutamate and glycine-binding" evidence="23">
    <location>
        <begin position="423"/>
        <end position="487"/>
    </location>
</feature>
<feature type="disulfide bond" evidence="19">
    <location>
        <begin position="731"/>
        <end position="785"/>
    </location>
</feature>
<feature type="transmembrane region" description="Helical" evidence="20">
    <location>
        <begin position="801"/>
        <end position="825"/>
    </location>
</feature>
<reference evidence="24 25" key="1">
    <citation type="journal article" date="2014" name="Nat. Genet.">
        <title>Whole-genome sequence of a flatfish provides insights into ZW sex chromosome evolution and adaptation to a benthic lifestyle.</title>
        <authorList>
            <person name="Chen S."/>
            <person name="Zhang G."/>
            <person name="Shao C."/>
            <person name="Huang Q."/>
            <person name="Liu G."/>
            <person name="Zhang P."/>
            <person name="Song W."/>
            <person name="An N."/>
            <person name="Chalopin D."/>
            <person name="Volff J.N."/>
            <person name="Hong Y."/>
            <person name="Li Q."/>
            <person name="Sha Z."/>
            <person name="Zhou H."/>
            <person name="Xie M."/>
            <person name="Yu Q."/>
            <person name="Liu Y."/>
            <person name="Xiang H."/>
            <person name="Wang N."/>
            <person name="Wu K."/>
            <person name="Yang C."/>
            <person name="Zhou Q."/>
            <person name="Liao X."/>
            <person name="Yang L."/>
            <person name="Hu Q."/>
            <person name="Zhang J."/>
            <person name="Meng L."/>
            <person name="Jin L."/>
            <person name="Tian Y."/>
            <person name="Lian J."/>
            <person name="Yang J."/>
            <person name="Miao G."/>
            <person name="Liu S."/>
            <person name="Liang Z."/>
            <person name="Yan F."/>
            <person name="Li Y."/>
            <person name="Sun B."/>
            <person name="Zhang H."/>
            <person name="Zhang J."/>
            <person name="Zhu Y."/>
            <person name="Du M."/>
            <person name="Zhao Y."/>
            <person name="Schartl M."/>
            <person name="Tang Q."/>
            <person name="Wang J."/>
        </authorList>
    </citation>
    <scope>NUCLEOTIDE SEQUENCE</scope>
</reference>
<dbReference type="InParanoid" id="A0A3P8WS19"/>
<evidence type="ECO:0000256" key="12">
    <source>
        <dbReference type="ARBA" id="ARBA00023273"/>
    </source>
</evidence>
<dbReference type="Pfam" id="PF10613">
    <property type="entry name" value="Lig_chan-Glu_bd"/>
    <property type="match status" value="1"/>
</dbReference>